<sequence>MKPENGAAWPMFFLVWMKEVADSFCYAPRHLQQSINPWTFNGFVINEKNSRNPSAERAIVSEVSYGQQLGRIEDAVDAIIKRAPPEDEAFKEFSKMREKIADIKRDSRKERFEAVLADLKQMKLDDNRGFQSCMESIQALGREGPQIRKIGSGSFSVIGLDDLSARFAAGDVFGQNLKDVAFIAPNNSYGQGVANEFKKRFESLGGKVSSVVLYSEGQSTYRRELQQMSRSSPQAYVYSAYGQEAATINREAYELGLNKQKWYGIYLTMCTSDTAPQAAQGQEGLEVASIGDGGKAYELAYRAKYKEAPKSSFGSYAYDGVMVAAAAINKAGSADPAKIRAAMRAMPPYSGATGTVAFDDGGQRKEQPYDK</sequence>
<dbReference type="PANTHER" id="PTHR30483">
    <property type="entry name" value="LEUCINE-SPECIFIC-BINDING PROTEIN"/>
    <property type="match status" value="1"/>
</dbReference>
<dbReference type="EMBL" id="KI659927">
    <property type="protein sequence ID" value="ETN78390.1"/>
    <property type="molecule type" value="Genomic_DNA"/>
</dbReference>
<dbReference type="PANTHER" id="PTHR30483:SF6">
    <property type="entry name" value="PERIPLASMIC BINDING PROTEIN OF ABC TRANSPORTER FOR NATURAL AMINO ACIDS"/>
    <property type="match status" value="1"/>
</dbReference>
<dbReference type="Pfam" id="PF13458">
    <property type="entry name" value="Peripla_BP_6"/>
    <property type="match status" value="1"/>
</dbReference>
<dbReference type="InterPro" id="IPR028082">
    <property type="entry name" value="Peripla_BP_I"/>
</dbReference>
<keyword evidence="3" id="KW-0675">Receptor</keyword>
<dbReference type="SUPFAM" id="SSF53822">
    <property type="entry name" value="Periplasmic binding protein-like I"/>
    <property type="match status" value="1"/>
</dbReference>
<dbReference type="Proteomes" id="UP000053676">
    <property type="component" value="Unassembled WGS sequence"/>
</dbReference>
<keyword evidence="4" id="KW-1185">Reference proteome</keyword>
<dbReference type="OrthoDB" id="10655433at2759"/>
<organism evidence="3 4">
    <name type="scientific">Necator americanus</name>
    <name type="common">Human hookworm</name>
    <dbReference type="NCBI Taxonomy" id="51031"/>
    <lineage>
        <taxon>Eukaryota</taxon>
        <taxon>Metazoa</taxon>
        <taxon>Ecdysozoa</taxon>
        <taxon>Nematoda</taxon>
        <taxon>Chromadorea</taxon>
        <taxon>Rhabditida</taxon>
        <taxon>Rhabditina</taxon>
        <taxon>Rhabditomorpha</taxon>
        <taxon>Strongyloidea</taxon>
        <taxon>Ancylostomatidae</taxon>
        <taxon>Bunostominae</taxon>
        <taxon>Necator</taxon>
    </lineage>
</organism>
<keyword evidence="1" id="KW-0732">Signal</keyword>
<feature type="non-terminal residue" evidence="3">
    <location>
        <position position="371"/>
    </location>
</feature>
<dbReference type="InterPro" id="IPR028081">
    <property type="entry name" value="Leu-bd"/>
</dbReference>
<evidence type="ECO:0000259" key="2">
    <source>
        <dbReference type="Pfam" id="PF13458"/>
    </source>
</evidence>
<evidence type="ECO:0000313" key="3">
    <source>
        <dbReference type="EMBL" id="ETN78390.1"/>
    </source>
</evidence>
<proteinExistence type="predicted"/>
<dbReference type="InterPro" id="IPR051010">
    <property type="entry name" value="BCAA_transport"/>
</dbReference>
<accession>W2T8R2</accession>
<dbReference type="AlphaFoldDB" id="W2T8R2"/>
<dbReference type="Gene3D" id="3.40.50.2300">
    <property type="match status" value="2"/>
</dbReference>
<dbReference type="KEGG" id="nai:NECAME_18218"/>
<evidence type="ECO:0000256" key="1">
    <source>
        <dbReference type="ARBA" id="ARBA00022729"/>
    </source>
</evidence>
<reference evidence="4" key="1">
    <citation type="journal article" date="2014" name="Nat. Genet.">
        <title>Genome of the human hookworm Necator americanus.</title>
        <authorList>
            <person name="Tang Y.T."/>
            <person name="Gao X."/>
            <person name="Rosa B.A."/>
            <person name="Abubucker S."/>
            <person name="Hallsworth-Pepin K."/>
            <person name="Martin J."/>
            <person name="Tyagi R."/>
            <person name="Heizer E."/>
            <person name="Zhang X."/>
            <person name="Bhonagiri-Palsikar V."/>
            <person name="Minx P."/>
            <person name="Warren W.C."/>
            <person name="Wang Q."/>
            <person name="Zhan B."/>
            <person name="Hotez P.J."/>
            <person name="Sternberg P.W."/>
            <person name="Dougall A."/>
            <person name="Gaze S.T."/>
            <person name="Mulvenna J."/>
            <person name="Sotillo J."/>
            <person name="Ranganathan S."/>
            <person name="Rabelo E.M."/>
            <person name="Wilson R.K."/>
            <person name="Felgner P.L."/>
            <person name="Bethony J."/>
            <person name="Hawdon J.M."/>
            <person name="Gasser R.B."/>
            <person name="Loukas A."/>
            <person name="Mitreva M."/>
        </authorList>
    </citation>
    <scope>NUCLEOTIDE SEQUENCE [LARGE SCALE GENOMIC DNA]</scope>
</reference>
<protein>
    <submittedName>
        <fullName evidence="3">Ligand-binding protein, receptor family</fullName>
    </submittedName>
</protein>
<evidence type="ECO:0000313" key="4">
    <source>
        <dbReference type="Proteomes" id="UP000053676"/>
    </source>
</evidence>
<name>W2T8R2_NECAM</name>
<feature type="domain" description="Leucine-binding protein" evidence="2">
    <location>
        <begin position="172"/>
        <end position="369"/>
    </location>
</feature>
<gene>
    <name evidence="3" type="ORF">NECAME_18218</name>
</gene>